<proteinExistence type="predicted"/>
<protein>
    <submittedName>
        <fullName evidence="2">Uncharacterized protein</fullName>
    </submittedName>
</protein>
<accession>A0A927BNT8</accession>
<feature type="region of interest" description="Disordered" evidence="1">
    <location>
        <begin position="104"/>
        <end position="166"/>
    </location>
</feature>
<feature type="region of interest" description="Disordered" evidence="1">
    <location>
        <begin position="188"/>
        <end position="219"/>
    </location>
</feature>
<name>A0A927BNT8_STRGL</name>
<feature type="compositionally biased region" description="Low complexity" evidence="1">
    <location>
        <begin position="122"/>
        <end position="133"/>
    </location>
</feature>
<evidence type="ECO:0000256" key="1">
    <source>
        <dbReference type="SAM" id="MobiDB-lite"/>
    </source>
</evidence>
<evidence type="ECO:0000313" key="2">
    <source>
        <dbReference type="EMBL" id="MBD2830182.1"/>
    </source>
</evidence>
<feature type="compositionally biased region" description="Low complexity" evidence="1">
    <location>
        <begin position="23"/>
        <end position="41"/>
    </location>
</feature>
<gene>
    <name evidence="2" type="ORF">ID875_24625</name>
</gene>
<reference evidence="2" key="1">
    <citation type="journal article" date="2020" name="PLoS ONE">
        <title>Isolation and characterization of Streptomyces bacteriophages and Streptomyces strains encoding biosynthetic arsenals: Streptomyces strains and phages for antibiotic discovery.</title>
        <authorList>
            <person name="Montano E.T."/>
            <person name="Nideffer J.F."/>
            <person name="Brumage L."/>
            <person name="Erb M."/>
            <person name="Derman A.I."/>
            <person name="Davis J.P."/>
            <person name="Estrada E."/>
            <person name="Fu S."/>
            <person name="Le D."/>
            <person name="Vuppala A."/>
            <person name="Tran C."/>
            <person name="Luterstein E."/>
            <person name="Lakkaraju S."/>
            <person name="Panchagnula S."/>
            <person name="Ren C."/>
            <person name="Doan J."/>
            <person name="Tran S."/>
            <person name="Soriano J."/>
            <person name="Fujita Y."/>
            <person name="Gutala P."/>
            <person name="Fujii Q."/>
            <person name="Lee M."/>
            <person name="Bui A."/>
            <person name="Villarreal C."/>
            <person name="Shing S.R."/>
            <person name="Kim S."/>
            <person name="Freeman D."/>
            <person name="Racha V."/>
            <person name="Ho A."/>
            <person name="Kumar P."/>
            <person name="Falah K."/>
            <person name="Dawson T."/>
            <person name="Enustun E."/>
            <person name="Prichard A."/>
            <person name="Gomez A."/>
            <person name="Khanna K."/>
            <person name="Trigg S."/>
            <person name="Fernandez L."/>
            <person name="Pogliano K."/>
            <person name="Pogliano J."/>
        </authorList>
    </citation>
    <scope>NUCLEOTIDE SEQUENCE</scope>
    <source>
        <strain evidence="2">QF2</strain>
    </source>
</reference>
<comment type="caution">
    <text evidence="2">The sequence shown here is derived from an EMBL/GenBank/DDBJ whole genome shotgun (WGS) entry which is preliminary data.</text>
</comment>
<organism evidence="2">
    <name type="scientific">Streptomyces globisporus</name>
    <dbReference type="NCBI Taxonomy" id="1908"/>
    <lineage>
        <taxon>Bacteria</taxon>
        <taxon>Bacillati</taxon>
        <taxon>Actinomycetota</taxon>
        <taxon>Actinomycetes</taxon>
        <taxon>Kitasatosporales</taxon>
        <taxon>Streptomycetaceae</taxon>
        <taxon>Streptomyces</taxon>
    </lineage>
</organism>
<feature type="compositionally biased region" description="Low complexity" evidence="1">
    <location>
        <begin position="142"/>
        <end position="163"/>
    </location>
</feature>
<feature type="non-terminal residue" evidence="2">
    <location>
        <position position="305"/>
    </location>
</feature>
<sequence>MFVVHGRVRRDEEDAFAPAVRAGAGAGTGARRAAAVPTATAERGSRAARRDVAGAGVGVGVGDDDAVDQFGAGGEDGGVVGRVDGLGEVAPAGQGGDAVLAQVLDGGRTSGPGGSSPPSPSAPRMRASSAAAVRRSKRRRSAAATDWSSSSRSSSALRSNSSAVRGRWATGWSARATPRSVVAAAASASGRWGVPSPPGRPAALTAPGVPSPVSGGGAGRRWRWEAQQLRQAGVGRDGLGGAQLVLVGLLGGPGPVGGAGGGQFGAALGGAASRAVSAADRRLRGLCPRRRRGLFGVAGGEGRAG</sequence>
<feature type="region of interest" description="Disordered" evidence="1">
    <location>
        <begin position="23"/>
        <end position="47"/>
    </location>
</feature>
<dbReference type="EMBL" id="JACWUS010000011">
    <property type="protein sequence ID" value="MBD2830182.1"/>
    <property type="molecule type" value="Genomic_DNA"/>
</dbReference>
<dbReference type="AlphaFoldDB" id="A0A927BNT8"/>